<evidence type="ECO:0000313" key="2">
    <source>
        <dbReference type="EMBL" id="NDV87877.1"/>
    </source>
</evidence>
<proteinExistence type="predicted"/>
<feature type="transmembrane region" description="Helical" evidence="1">
    <location>
        <begin position="9"/>
        <end position="29"/>
    </location>
</feature>
<dbReference type="EMBL" id="JAAAMJ010000011">
    <property type="protein sequence ID" value="NDV87877.1"/>
    <property type="molecule type" value="Genomic_DNA"/>
</dbReference>
<sequence>MTARSTGSSLLLLIAGMVIWGSAFLILYAGLSVGCELGWQDVALGPISLLRAILIGLWLFHLALIAGLLRWTYRHKQAAESDAETAEVDTFFVGNVLVATIVAAVATVINYAPILGLSLCL</sequence>
<protein>
    <submittedName>
        <fullName evidence="2">Uncharacterized protein</fullName>
    </submittedName>
</protein>
<feature type="transmembrane region" description="Helical" evidence="1">
    <location>
        <begin position="90"/>
        <end position="112"/>
    </location>
</feature>
<organism evidence="2 3">
    <name type="scientific">Aurantimonas aggregata</name>
    <dbReference type="NCBI Taxonomy" id="2047720"/>
    <lineage>
        <taxon>Bacteria</taxon>
        <taxon>Pseudomonadati</taxon>
        <taxon>Pseudomonadota</taxon>
        <taxon>Alphaproteobacteria</taxon>
        <taxon>Hyphomicrobiales</taxon>
        <taxon>Aurantimonadaceae</taxon>
        <taxon>Aurantimonas</taxon>
    </lineage>
</organism>
<comment type="caution">
    <text evidence="2">The sequence shown here is derived from an EMBL/GenBank/DDBJ whole genome shotgun (WGS) entry which is preliminary data.</text>
</comment>
<dbReference type="Proteomes" id="UP000476332">
    <property type="component" value="Unassembled WGS sequence"/>
</dbReference>
<name>A0A6L9MJ85_9HYPH</name>
<gene>
    <name evidence="2" type="ORF">GTW51_14310</name>
</gene>
<keyword evidence="3" id="KW-1185">Reference proteome</keyword>
<keyword evidence="1" id="KW-1133">Transmembrane helix</keyword>
<keyword evidence="1" id="KW-0812">Transmembrane</keyword>
<keyword evidence="1" id="KW-0472">Membrane</keyword>
<reference evidence="2 3" key="1">
    <citation type="submission" date="2020-01" db="EMBL/GenBank/DDBJ databases">
        <title>Genomes of bacteria type strains.</title>
        <authorList>
            <person name="Chen J."/>
            <person name="Zhu S."/>
            <person name="Chen J."/>
        </authorList>
    </citation>
    <scope>NUCLEOTIDE SEQUENCE [LARGE SCALE GENOMIC DNA]</scope>
    <source>
        <strain evidence="2 3">KCTC 52919</strain>
    </source>
</reference>
<accession>A0A6L9MJ85</accession>
<feature type="transmembrane region" description="Helical" evidence="1">
    <location>
        <begin position="49"/>
        <end position="69"/>
    </location>
</feature>
<dbReference type="RefSeq" id="WP_163044710.1">
    <property type="nucleotide sequence ID" value="NZ_JAAAMJ010000011.1"/>
</dbReference>
<evidence type="ECO:0000256" key="1">
    <source>
        <dbReference type="SAM" id="Phobius"/>
    </source>
</evidence>
<evidence type="ECO:0000313" key="3">
    <source>
        <dbReference type="Proteomes" id="UP000476332"/>
    </source>
</evidence>
<dbReference type="PROSITE" id="PS51257">
    <property type="entry name" value="PROKAR_LIPOPROTEIN"/>
    <property type="match status" value="1"/>
</dbReference>
<dbReference type="AlphaFoldDB" id="A0A6L9MJ85"/>